<feature type="compositionally biased region" description="Polar residues" evidence="1">
    <location>
        <begin position="48"/>
        <end position="59"/>
    </location>
</feature>
<evidence type="ECO:0000313" key="3">
    <source>
        <dbReference type="Proteomes" id="UP000535078"/>
    </source>
</evidence>
<comment type="caution">
    <text evidence="2">The sequence shown here is derived from an EMBL/GenBank/DDBJ whole genome shotgun (WGS) entry which is preliminary data.</text>
</comment>
<dbReference type="EMBL" id="JAATIT010000007">
    <property type="protein sequence ID" value="NJB91606.1"/>
    <property type="molecule type" value="Genomic_DNA"/>
</dbReference>
<reference evidence="2 3" key="1">
    <citation type="submission" date="2020-03" db="EMBL/GenBank/DDBJ databases">
        <title>Genomic Encyclopedia of Type Strains, Phase IV (KMG-IV): sequencing the most valuable type-strain genomes for metagenomic binning, comparative biology and taxonomic classification.</title>
        <authorList>
            <person name="Goeker M."/>
        </authorList>
    </citation>
    <scope>NUCLEOTIDE SEQUENCE [LARGE SCALE GENOMIC DNA]</scope>
    <source>
        <strain evidence="2 3">DSM 25229</strain>
    </source>
</reference>
<dbReference type="AlphaFoldDB" id="A0A7X6BAZ8"/>
<feature type="region of interest" description="Disordered" evidence="1">
    <location>
        <begin position="32"/>
        <end position="93"/>
    </location>
</feature>
<sequence length="93" mass="9949">MASATKNGSGLGKILALGTLGALFWFTRKSAPQATKGERHSAAFADGETQSENFDQTRSAGPEGMRDEVKRPWENVDQASDESFPASDPPATY</sequence>
<protein>
    <submittedName>
        <fullName evidence="2">Uncharacterized protein</fullName>
    </submittedName>
</protein>
<name>A0A7X6BAZ8_9SPHN</name>
<feature type="compositionally biased region" description="Basic and acidic residues" evidence="1">
    <location>
        <begin position="64"/>
        <end position="74"/>
    </location>
</feature>
<proteinExistence type="predicted"/>
<evidence type="ECO:0000256" key="1">
    <source>
        <dbReference type="SAM" id="MobiDB-lite"/>
    </source>
</evidence>
<dbReference type="RefSeq" id="WP_167922959.1">
    <property type="nucleotide sequence ID" value="NZ_JAATIT010000007.1"/>
</dbReference>
<gene>
    <name evidence="2" type="ORF">GGR90_003818</name>
</gene>
<evidence type="ECO:0000313" key="2">
    <source>
        <dbReference type="EMBL" id="NJB91606.1"/>
    </source>
</evidence>
<accession>A0A7X6BAZ8</accession>
<organism evidence="2 3">
    <name type="scientific">Sphingopyxis italica</name>
    <dbReference type="NCBI Taxonomy" id="1129133"/>
    <lineage>
        <taxon>Bacteria</taxon>
        <taxon>Pseudomonadati</taxon>
        <taxon>Pseudomonadota</taxon>
        <taxon>Alphaproteobacteria</taxon>
        <taxon>Sphingomonadales</taxon>
        <taxon>Sphingomonadaceae</taxon>
        <taxon>Sphingopyxis</taxon>
    </lineage>
</organism>
<dbReference type="Proteomes" id="UP000535078">
    <property type="component" value="Unassembled WGS sequence"/>
</dbReference>
<keyword evidence="3" id="KW-1185">Reference proteome</keyword>